<name>A0ABT9DCR0_9MOLU</name>
<feature type="transmembrane region" description="Helical" evidence="1">
    <location>
        <begin position="39"/>
        <end position="68"/>
    </location>
</feature>
<evidence type="ECO:0000256" key="1">
    <source>
        <dbReference type="SAM" id="Phobius"/>
    </source>
</evidence>
<keyword evidence="1" id="KW-1133">Transmembrane helix</keyword>
<protein>
    <submittedName>
        <fullName evidence="2">Uncharacterized protein</fullName>
    </submittedName>
</protein>
<sequence length="214" mass="25360">MLRKITVISWLLTISLVIEFFFVKFLSIDCHTSLLKLELLPIILIGFLFGFKFSFFANFFYILIHISLEFLIDYHKMSFFLNVKSDQSFFLQILLLLFMFVIPYIFCSLSGLFYQENLKNLTDYKSLILSLSLITIMQICSYACFTYCLSLLSHNPMLDDFRNILWVPWFSSSIYMIIFLYYLLSVIINNLLIGFILFFINPILKDNIETLFLN</sequence>
<dbReference type="EMBL" id="JAOSID010000001">
    <property type="protein sequence ID" value="MDO8167908.1"/>
    <property type="molecule type" value="Genomic_DNA"/>
</dbReference>
<reference evidence="2 3" key="1">
    <citation type="journal article" date="2023" name="Int. J. Syst. Evol. Microbiol.">
        <title>The observation of taxonomic boundaries for the 16SrII and 16SrXXV phytoplasmas using genome-based delimitation.</title>
        <authorList>
            <person name="Rodrigues Jardim B."/>
            <person name="Tran-Nguyen L.T.T."/>
            <person name="Gambley C."/>
            <person name="Al-Sadi A.M."/>
            <person name="Al-Subhi A.M."/>
            <person name="Foissac X."/>
            <person name="Salar P."/>
            <person name="Cai H."/>
            <person name="Yang J.Y."/>
            <person name="Davis R."/>
            <person name="Jones L."/>
            <person name="Rodoni B."/>
            <person name="Constable F.E."/>
        </authorList>
    </citation>
    <scope>NUCLEOTIDE SEQUENCE [LARGE SCALE GENOMIC DNA]</scope>
    <source>
        <strain evidence="2">BAWM-155c</strain>
    </source>
</reference>
<proteinExistence type="predicted"/>
<comment type="caution">
    <text evidence="2">The sequence shown here is derived from an EMBL/GenBank/DDBJ whole genome shotgun (WGS) entry which is preliminary data.</text>
</comment>
<organism evidence="2 3">
    <name type="scientific">Candidatus Phytoplasma melaleucae</name>
    <dbReference type="NCBI Taxonomy" id="2982630"/>
    <lineage>
        <taxon>Bacteria</taxon>
        <taxon>Bacillati</taxon>
        <taxon>Mycoplasmatota</taxon>
        <taxon>Mollicutes</taxon>
        <taxon>Acholeplasmatales</taxon>
        <taxon>Acholeplasmataceae</taxon>
        <taxon>Candidatus Phytoplasma</taxon>
    </lineage>
</organism>
<keyword evidence="1" id="KW-0812">Transmembrane</keyword>
<feature type="transmembrane region" description="Helical" evidence="1">
    <location>
        <begin position="89"/>
        <end position="114"/>
    </location>
</feature>
<feature type="transmembrane region" description="Helical" evidence="1">
    <location>
        <begin position="7"/>
        <end position="27"/>
    </location>
</feature>
<feature type="transmembrane region" description="Helical" evidence="1">
    <location>
        <begin position="126"/>
        <end position="152"/>
    </location>
</feature>
<dbReference type="RefSeq" id="WP_304515110.1">
    <property type="nucleotide sequence ID" value="NZ_JAOSID010000001.1"/>
</dbReference>
<gene>
    <name evidence="2" type="ORF">OC680_00210</name>
</gene>
<evidence type="ECO:0000313" key="2">
    <source>
        <dbReference type="EMBL" id="MDO8167908.1"/>
    </source>
</evidence>
<feature type="transmembrane region" description="Helical" evidence="1">
    <location>
        <begin position="187"/>
        <end position="204"/>
    </location>
</feature>
<keyword evidence="1" id="KW-0472">Membrane</keyword>
<keyword evidence="3" id="KW-1185">Reference proteome</keyword>
<dbReference type="Gene3D" id="1.10.1760.20">
    <property type="match status" value="1"/>
</dbReference>
<evidence type="ECO:0000313" key="3">
    <source>
        <dbReference type="Proteomes" id="UP001172036"/>
    </source>
</evidence>
<dbReference type="Proteomes" id="UP001172036">
    <property type="component" value="Unassembled WGS sequence"/>
</dbReference>
<accession>A0ABT9DCR0</accession>